<evidence type="ECO:0000313" key="2">
    <source>
        <dbReference type="EMBL" id="KAF0294828.1"/>
    </source>
</evidence>
<sequence>MARRPKTGRPRKTTAEQDAAMVAVAKQQPFMPLRDVATSAGAELHPSLVTNRLKKAGLYTFKPCGKLRLLERHKAARLAFATESLQRYDPDFWKNVIFTDEKIFRTDSEGRVRARRPRGARYEDQYMQAWDSLRANTEMFAALSGSMVKRLQSVVDAAGGMTNY</sequence>
<dbReference type="Gene3D" id="3.30.420.10">
    <property type="entry name" value="Ribonuclease H-like superfamily/Ribonuclease H"/>
    <property type="match status" value="1"/>
</dbReference>
<dbReference type="Proteomes" id="UP000440578">
    <property type="component" value="Unassembled WGS sequence"/>
</dbReference>
<evidence type="ECO:0000259" key="1">
    <source>
        <dbReference type="Pfam" id="PF01498"/>
    </source>
</evidence>
<comment type="caution">
    <text evidence="2">The sequence shown here is derived from an EMBL/GenBank/DDBJ whole genome shotgun (WGS) entry which is preliminary data.</text>
</comment>
<proteinExistence type="predicted"/>
<dbReference type="EMBL" id="VIIS01001656">
    <property type="protein sequence ID" value="KAF0294828.1"/>
    <property type="molecule type" value="Genomic_DNA"/>
</dbReference>
<dbReference type="InterPro" id="IPR036397">
    <property type="entry name" value="RNaseH_sf"/>
</dbReference>
<dbReference type="GO" id="GO:0003677">
    <property type="term" value="F:DNA binding"/>
    <property type="evidence" value="ECO:0007669"/>
    <property type="project" value="InterPro"/>
</dbReference>
<dbReference type="GO" id="GO:0006313">
    <property type="term" value="P:DNA transposition"/>
    <property type="evidence" value="ECO:0007669"/>
    <property type="project" value="InterPro"/>
</dbReference>
<dbReference type="GO" id="GO:0015074">
    <property type="term" value="P:DNA integration"/>
    <property type="evidence" value="ECO:0007669"/>
    <property type="project" value="InterPro"/>
</dbReference>
<dbReference type="InterPro" id="IPR002492">
    <property type="entry name" value="Transposase_Tc1-like"/>
</dbReference>
<dbReference type="Pfam" id="PF01498">
    <property type="entry name" value="HTH_Tnp_Tc3_2"/>
    <property type="match status" value="1"/>
</dbReference>
<gene>
    <name evidence="2" type="primary">TCB2_0</name>
    <name evidence="2" type="ORF">FJT64_007568</name>
</gene>
<evidence type="ECO:0000313" key="3">
    <source>
        <dbReference type="Proteomes" id="UP000440578"/>
    </source>
</evidence>
<feature type="domain" description="Transposase Tc1-like" evidence="1">
    <location>
        <begin position="19"/>
        <end position="84"/>
    </location>
</feature>
<accession>A0A6A4VY71</accession>
<organism evidence="2 3">
    <name type="scientific">Amphibalanus amphitrite</name>
    <name type="common">Striped barnacle</name>
    <name type="synonym">Balanus amphitrite</name>
    <dbReference type="NCBI Taxonomy" id="1232801"/>
    <lineage>
        <taxon>Eukaryota</taxon>
        <taxon>Metazoa</taxon>
        <taxon>Ecdysozoa</taxon>
        <taxon>Arthropoda</taxon>
        <taxon>Crustacea</taxon>
        <taxon>Multicrustacea</taxon>
        <taxon>Cirripedia</taxon>
        <taxon>Thoracica</taxon>
        <taxon>Thoracicalcarea</taxon>
        <taxon>Balanomorpha</taxon>
        <taxon>Balanoidea</taxon>
        <taxon>Balanidae</taxon>
        <taxon>Amphibalaninae</taxon>
        <taxon>Amphibalanus</taxon>
    </lineage>
</organism>
<dbReference type="AlphaFoldDB" id="A0A6A4VY71"/>
<name>A0A6A4VY71_AMPAM</name>
<keyword evidence="3" id="KW-1185">Reference proteome</keyword>
<reference evidence="2 3" key="1">
    <citation type="submission" date="2019-07" db="EMBL/GenBank/DDBJ databases">
        <title>Draft genome assembly of a fouling barnacle, Amphibalanus amphitrite (Darwin, 1854): The first reference genome for Thecostraca.</title>
        <authorList>
            <person name="Kim W."/>
        </authorList>
    </citation>
    <scope>NUCLEOTIDE SEQUENCE [LARGE SCALE GENOMIC DNA]</scope>
    <source>
        <strain evidence="2">SNU_AA5</strain>
        <tissue evidence="2">Soma without cirri and trophi</tissue>
    </source>
</reference>
<protein>
    <submittedName>
        <fullName evidence="2">Transposable element Tcb2 transposase</fullName>
    </submittedName>
</protein>